<dbReference type="GeneTree" id="ENSGT00530000063829"/>
<keyword evidence="6" id="KW-0010">Activator</keyword>
<accession>H2ZRM1</accession>
<keyword evidence="13" id="KW-1185">Reference proteome</keyword>
<dbReference type="GO" id="GO:0045893">
    <property type="term" value="P:positive regulation of DNA-templated transcription"/>
    <property type="evidence" value="ECO:0007669"/>
    <property type="project" value="TreeGrafter"/>
</dbReference>
<name>H2ZRM1_LATCH</name>
<dbReference type="PANTHER" id="PTHR31671">
    <property type="entry name" value="DIABETES AND OBESITY REGULATED, ISOFORM G"/>
    <property type="match status" value="1"/>
</dbReference>
<dbReference type="AlphaFoldDB" id="H2ZRM1"/>
<dbReference type="Proteomes" id="UP000008672">
    <property type="component" value="Unassembled WGS sequence"/>
</dbReference>
<gene>
    <name evidence="12" type="primary">SI:CH211-260E23.9</name>
</gene>
<dbReference type="OrthoDB" id="10041339at2759"/>
<organism evidence="12 13">
    <name type="scientific">Latimeria chalumnae</name>
    <name type="common">Coelacanth</name>
    <dbReference type="NCBI Taxonomy" id="7897"/>
    <lineage>
        <taxon>Eukaryota</taxon>
        <taxon>Metazoa</taxon>
        <taxon>Chordata</taxon>
        <taxon>Craniata</taxon>
        <taxon>Vertebrata</taxon>
        <taxon>Euteleostomi</taxon>
        <taxon>Coelacanthiformes</taxon>
        <taxon>Coelacanthidae</taxon>
        <taxon>Latimeria</taxon>
    </lineage>
</organism>
<dbReference type="GO" id="GO:0005776">
    <property type="term" value="C:autophagosome"/>
    <property type="evidence" value="ECO:0007669"/>
    <property type="project" value="UniProtKB-SubCell"/>
</dbReference>
<reference evidence="13" key="1">
    <citation type="submission" date="2011-08" db="EMBL/GenBank/DDBJ databases">
        <title>The draft genome of Latimeria chalumnae.</title>
        <authorList>
            <person name="Di Palma F."/>
            <person name="Alfoldi J."/>
            <person name="Johnson J."/>
            <person name="Berlin A."/>
            <person name="Gnerre S."/>
            <person name="Jaffe D."/>
            <person name="MacCallum I."/>
            <person name="Young S."/>
            <person name="Walker B.J."/>
            <person name="Lander E."/>
            <person name="Lindblad-Toh K."/>
        </authorList>
    </citation>
    <scope>NUCLEOTIDE SEQUENCE [LARGE SCALE GENOMIC DNA]</scope>
    <source>
        <strain evidence="13">Wild caught</strain>
    </source>
</reference>
<evidence type="ECO:0000256" key="5">
    <source>
        <dbReference type="ARBA" id="ARBA00023015"/>
    </source>
</evidence>
<dbReference type="KEGG" id="lcm:102365667"/>
<evidence type="ECO:0000256" key="7">
    <source>
        <dbReference type="ARBA" id="ARBA00023163"/>
    </source>
</evidence>
<dbReference type="RefSeq" id="XP_064414599.1">
    <property type="nucleotide sequence ID" value="XM_064558529.1"/>
</dbReference>
<evidence type="ECO:0000256" key="1">
    <source>
        <dbReference type="ARBA" id="ARBA00004419"/>
    </source>
</evidence>
<keyword evidence="3" id="KW-0963">Cytoplasm</keyword>
<dbReference type="RefSeq" id="XP_064414598.1">
    <property type="nucleotide sequence ID" value="XM_064558528.1"/>
</dbReference>
<evidence type="ECO:0000313" key="12">
    <source>
        <dbReference type="Ensembl" id="ENSLACP00000000042.1"/>
    </source>
</evidence>
<dbReference type="GeneID" id="102365667"/>
<dbReference type="EMBL" id="AFYH01079746">
    <property type="status" value="NOT_ANNOTATED_CDS"/>
    <property type="molecule type" value="Genomic_DNA"/>
</dbReference>
<evidence type="ECO:0000256" key="2">
    <source>
        <dbReference type="ARBA" id="ARBA00004514"/>
    </source>
</evidence>
<comment type="subcellular location">
    <subcellularLocation>
        <location evidence="2">Cytoplasm</location>
        <location evidence="2">Cytosol</location>
    </subcellularLocation>
    <subcellularLocation>
        <location evidence="1">Cytoplasmic vesicle</location>
        <location evidence="1">Autophagosome</location>
    </subcellularLocation>
    <subcellularLocation>
        <location evidence="10">Nucleus</location>
        <location evidence="10">Nuclear body</location>
    </subcellularLocation>
</comment>
<evidence type="ECO:0000256" key="9">
    <source>
        <dbReference type="ARBA" id="ARBA00023329"/>
    </source>
</evidence>
<dbReference type="OMA" id="GGWVIVN"/>
<keyword evidence="8" id="KW-0539">Nucleus</keyword>
<proteinExistence type="predicted"/>
<dbReference type="InParanoid" id="H2ZRM1"/>
<dbReference type="GO" id="GO:0000045">
    <property type="term" value="P:autophagosome assembly"/>
    <property type="evidence" value="ECO:0007669"/>
    <property type="project" value="TreeGrafter"/>
</dbReference>
<evidence type="ECO:0000256" key="8">
    <source>
        <dbReference type="ARBA" id="ARBA00023242"/>
    </source>
</evidence>
<dbReference type="EMBL" id="AFYH01079745">
    <property type="status" value="NOT_ANNOTATED_CDS"/>
    <property type="molecule type" value="Genomic_DNA"/>
</dbReference>
<dbReference type="RefSeq" id="XP_064414597.1">
    <property type="nucleotide sequence ID" value="XM_064558527.1"/>
</dbReference>
<evidence type="ECO:0000313" key="13">
    <source>
        <dbReference type="Proteomes" id="UP000008672"/>
    </source>
</evidence>
<dbReference type="eggNOG" id="ENOG502S5GQ">
    <property type="taxonomic scope" value="Eukaryota"/>
</dbReference>
<dbReference type="Ensembl" id="ENSLACT00000000043.1">
    <property type="protein sequence ID" value="ENSLACP00000000042.1"/>
    <property type="gene ID" value="ENSLACG00000000036.1"/>
</dbReference>
<dbReference type="InterPro" id="IPR029431">
    <property type="entry name" value="TP53INP"/>
</dbReference>
<dbReference type="Pfam" id="PF14839">
    <property type="entry name" value="DOR"/>
    <property type="match status" value="1"/>
</dbReference>
<keyword evidence="5" id="KW-0805">Transcription regulation</keyword>
<feature type="region of interest" description="Disordered" evidence="11">
    <location>
        <begin position="66"/>
        <end position="85"/>
    </location>
</feature>
<reference evidence="12" key="3">
    <citation type="submission" date="2025-09" db="UniProtKB">
        <authorList>
            <consortium name="Ensembl"/>
        </authorList>
    </citation>
    <scope>IDENTIFICATION</scope>
</reference>
<dbReference type="GO" id="GO:0016604">
    <property type="term" value="C:nuclear body"/>
    <property type="evidence" value="ECO:0007669"/>
    <property type="project" value="UniProtKB-SubCell"/>
</dbReference>
<keyword evidence="7" id="KW-0804">Transcription</keyword>
<evidence type="ECO:0000256" key="6">
    <source>
        <dbReference type="ARBA" id="ARBA00023159"/>
    </source>
</evidence>
<keyword evidence="9" id="KW-0968">Cytoplasmic vesicle</keyword>
<keyword evidence="4" id="KW-0072">Autophagy</keyword>
<evidence type="ECO:0000256" key="10">
    <source>
        <dbReference type="ARBA" id="ARBA00034306"/>
    </source>
</evidence>
<dbReference type="GO" id="GO:0031410">
    <property type="term" value="C:cytoplasmic vesicle"/>
    <property type="evidence" value="ECO:0007669"/>
    <property type="project" value="UniProtKB-KW"/>
</dbReference>
<evidence type="ECO:0000256" key="11">
    <source>
        <dbReference type="SAM" id="MobiDB-lite"/>
    </source>
</evidence>
<dbReference type="GO" id="GO:0005829">
    <property type="term" value="C:cytosol"/>
    <property type="evidence" value="ECO:0007669"/>
    <property type="project" value="UniProtKB-SubCell"/>
</dbReference>
<protein>
    <submittedName>
        <fullName evidence="12">Si:ch211-260e23.9</fullName>
    </submittedName>
</protein>
<dbReference type="Bgee" id="ENSLACG00000000036">
    <property type="expression patterns" value="Expressed in post-anal tail muscle and 6 other cell types or tissues"/>
</dbReference>
<reference evidence="12" key="2">
    <citation type="submission" date="2025-08" db="UniProtKB">
        <authorList>
            <consortium name="Ensembl"/>
        </authorList>
    </citation>
    <scope>IDENTIFICATION</scope>
</reference>
<dbReference type="HOGENOM" id="CLU_1528505_0_0_1"/>
<dbReference type="STRING" id="7897.ENSLACP00000000042"/>
<dbReference type="PANTHER" id="PTHR31671:SF4">
    <property type="entry name" value="SI:CH211-260E23.9"/>
    <property type="match status" value="1"/>
</dbReference>
<sequence length="165" mass="19510">MIGKLTTLFLGDNSEKDKETSNDLLQDLYECEEGDWIIVNVHERHPVAQLGISPFENLLIEHPSMSVYNPQSNSSEDEKEAEMEKEESSRASWILHYMPRRVILWDGVLKNTSHFHYMQLARRHVERRKLSCNQLNRQNRSRKCCPSKVKRFGNMKQPTKRVYNY</sequence>
<feature type="compositionally biased region" description="Acidic residues" evidence="11">
    <location>
        <begin position="75"/>
        <end position="85"/>
    </location>
</feature>
<evidence type="ECO:0000256" key="4">
    <source>
        <dbReference type="ARBA" id="ARBA00023006"/>
    </source>
</evidence>
<evidence type="ECO:0000256" key="3">
    <source>
        <dbReference type="ARBA" id="ARBA00022490"/>
    </source>
</evidence>